<keyword evidence="4" id="KW-0788">Thiol protease</keyword>
<dbReference type="PANTHER" id="PTHR10183">
    <property type="entry name" value="CALPAIN"/>
    <property type="match status" value="1"/>
</dbReference>
<dbReference type="Pfam" id="PF00648">
    <property type="entry name" value="Peptidase_C2"/>
    <property type="match status" value="1"/>
</dbReference>
<dbReference type="GO" id="GO:0006508">
    <property type="term" value="P:proteolysis"/>
    <property type="evidence" value="ECO:0007669"/>
    <property type="project" value="UniProtKB-KW"/>
</dbReference>
<evidence type="ECO:0000256" key="6">
    <source>
        <dbReference type="PROSITE-ProRule" id="PRU00239"/>
    </source>
</evidence>
<dbReference type="EMBL" id="JBICBT010000046">
    <property type="protein sequence ID" value="KAL3125185.1"/>
    <property type="molecule type" value="Genomic_DNA"/>
</dbReference>
<comment type="caution">
    <text evidence="6">Lacks conserved residue(s) required for the propagation of feature annotation.</text>
</comment>
<dbReference type="AlphaFoldDB" id="A0ABD2MEP8"/>
<evidence type="ECO:0000256" key="4">
    <source>
        <dbReference type="ARBA" id="ARBA00022807"/>
    </source>
</evidence>
<evidence type="ECO:0000313" key="9">
    <source>
        <dbReference type="Proteomes" id="UP001620626"/>
    </source>
</evidence>
<dbReference type="InterPro" id="IPR000169">
    <property type="entry name" value="Pept_cys_AS"/>
</dbReference>
<sequence>MRALRRVSAEARLVENGCLKNEEKWLEFVESIQLYFTEGPVPIRWLRPGEIVARPQFINQEPIAGDVRQGSIGNCWALSAASVLAQYGPLFYRVVPPDQGDQLRLGSTSSDNEPISSRQLRFGI</sequence>
<evidence type="ECO:0000256" key="2">
    <source>
        <dbReference type="ARBA" id="ARBA00022670"/>
    </source>
</evidence>
<accession>A0ABD2MEP8</accession>
<evidence type="ECO:0000256" key="5">
    <source>
        <dbReference type="PIRSR" id="PIRSR622684-1"/>
    </source>
</evidence>
<organism evidence="8 9">
    <name type="scientific">Heterodera trifolii</name>
    <dbReference type="NCBI Taxonomy" id="157864"/>
    <lineage>
        <taxon>Eukaryota</taxon>
        <taxon>Metazoa</taxon>
        <taxon>Ecdysozoa</taxon>
        <taxon>Nematoda</taxon>
        <taxon>Chromadorea</taxon>
        <taxon>Rhabditida</taxon>
        <taxon>Tylenchina</taxon>
        <taxon>Tylenchomorpha</taxon>
        <taxon>Tylenchoidea</taxon>
        <taxon>Heteroderidae</taxon>
        <taxon>Heteroderinae</taxon>
        <taxon>Heterodera</taxon>
    </lineage>
</organism>
<proteinExistence type="inferred from homology"/>
<dbReference type="InterPro" id="IPR001300">
    <property type="entry name" value="Peptidase_C2_calpain_cat"/>
</dbReference>
<dbReference type="GO" id="GO:0008234">
    <property type="term" value="F:cysteine-type peptidase activity"/>
    <property type="evidence" value="ECO:0007669"/>
    <property type="project" value="UniProtKB-KW"/>
</dbReference>
<name>A0ABD2MEP8_9BILA</name>
<evidence type="ECO:0000313" key="8">
    <source>
        <dbReference type="EMBL" id="KAL3125185.1"/>
    </source>
</evidence>
<evidence type="ECO:0000256" key="3">
    <source>
        <dbReference type="ARBA" id="ARBA00022801"/>
    </source>
</evidence>
<dbReference type="PANTHER" id="PTHR10183:SF379">
    <property type="entry name" value="CALPAIN-5"/>
    <property type="match status" value="1"/>
</dbReference>
<keyword evidence="2" id="KW-0645">Protease</keyword>
<evidence type="ECO:0000256" key="1">
    <source>
        <dbReference type="ARBA" id="ARBA00007623"/>
    </source>
</evidence>
<evidence type="ECO:0000259" key="7">
    <source>
        <dbReference type="PROSITE" id="PS50203"/>
    </source>
</evidence>
<keyword evidence="3" id="KW-0378">Hydrolase</keyword>
<dbReference type="Proteomes" id="UP001620626">
    <property type="component" value="Unassembled WGS sequence"/>
</dbReference>
<dbReference type="InterPro" id="IPR038765">
    <property type="entry name" value="Papain-like_cys_pep_sf"/>
</dbReference>
<dbReference type="PRINTS" id="PR00704">
    <property type="entry name" value="CALPAIN"/>
</dbReference>
<keyword evidence="9" id="KW-1185">Reference proteome</keyword>
<comment type="caution">
    <text evidence="8">The sequence shown here is derived from an EMBL/GenBank/DDBJ whole genome shotgun (WGS) entry which is preliminary data.</text>
</comment>
<feature type="domain" description="Calpain catalytic" evidence="7">
    <location>
        <begin position="13"/>
        <end position="124"/>
    </location>
</feature>
<protein>
    <recommendedName>
        <fullName evidence="7">Calpain catalytic domain-containing protein</fullName>
    </recommendedName>
</protein>
<reference evidence="8 9" key="1">
    <citation type="submission" date="2024-10" db="EMBL/GenBank/DDBJ databases">
        <authorList>
            <person name="Kim D."/>
        </authorList>
    </citation>
    <scope>NUCLEOTIDE SEQUENCE [LARGE SCALE GENOMIC DNA]</scope>
    <source>
        <strain evidence="8">BH-2024</strain>
    </source>
</reference>
<gene>
    <name evidence="8" type="ORF">niasHT_000858</name>
</gene>
<feature type="active site" evidence="5">
    <location>
        <position position="75"/>
    </location>
</feature>
<comment type="similarity">
    <text evidence="1">Belongs to the peptidase C2 family.</text>
</comment>
<dbReference type="PROSITE" id="PS50203">
    <property type="entry name" value="CALPAIN_CAT"/>
    <property type="match status" value="1"/>
</dbReference>
<dbReference type="InterPro" id="IPR022684">
    <property type="entry name" value="Calpain_cysteine_protease"/>
</dbReference>
<dbReference type="SUPFAM" id="SSF54001">
    <property type="entry name" value="Cysteine proteinases"/>
    <property type="match status" value="1"/>
</dbReference>
<dbReference type="PROSITE" id="PS00139">
    <property type="entry name" value="THIOL_PROTEASE_CYS"/>
    <property type="match status" value="1"/>
</dbReference>